<keyword evidence="5" id="KW-0378">Hydrolase</keyword>
<feature type="active site" description="Proton acceptor" evidence="2">
    <location>
        <position position="17"/>
    </location>
</feature>
<sequence length="351" mass="40069">MNVFIRADASYEIGTGHVMRCLTLANHLRNKEINVIFLSRELTGDLCQYIEEKGFNVHCLSGGNPFLEENNWEKDAIETISIIEEYQGPKYIIVDHYALDQNWEAKVRPFVKKIMVIDDLANRVHDCDLLLDQNLYEDMQTRYNGLVSQNCKIFLGPKYALLREEFIEARKTLSERSGKVKRILVFFGGSDPTNESIKVLRSLEHMDLKEITIDVVVGKSNLRKQEIENICNQHENMNYYCQIENMAELMVKADLAIGAGGSTTWERCYLGLPTITIIVAENQYLTTKAVEKAGAILNLGCHSEVSNQDIENALELVLNHPTFLRGMSRKALEIVGQSNHMDRLLYEFIEG</sequence>
<feature type="binding site" evidence="3">
    <location>
        <position position="266"/>
    </location>
    <ligand>
        <name>substrate</name>
    </ligand>
</feature>
<comment type="caution">
    <text evidence="5">The sequence shown here is derived from an EMBL/GenBank/DDBJ whole genome shotgun (WGS) entry which is preliminary data.</text>
</comment>
<dbReference type="OrthoDB" id="9805604at2"/>
<dbReference type="InterPro" id="IPR020023">
    <property type="entry name" value="PseG"/>
</dbReference>
<dbReference type="Gene3D" id="3.40.50.11190">
    <property type="match status" value="1"/>
</dbReference>
<dbReference type="PANTHER" id="PTHR21015:SF22">
    <property type="entry name" value="GLYCOSYLTRANSFERASE"/>
    <property type="match status" value="1"/>
</dbReference>
<evidence type="ECO:0000256" key="2">
    <source>
        <dbReference type="PIRSR" id="PIRSR620023-1"/>
    </source>
</evidence>
<accession>A0A4R3KIJ8</accession>
<evidence type="ECO:0000256" key="1">
    <source>
        <dbReference type="ARBA" id="ARBA00023136"/>
    </source>
</evidence>
<dbReference type="EMBL" id="SMAB01000005">
    <property type="protein sequence ID" value="TCS83309.1"/>
    <property type="molecule type" value="Genomic_DNA"/>
</dbReference>
<dbReference type="GO" id="GO:0016758">
    <property type="term" value="F:hexosyltransferase activity"/>
    <property type="evidence" value="ECO:0007669"/>
    <property type="project" value="InterPro"/>
</dbReference>
<dbReference type="Proteomes" id="UP000295788">
    <property type="component" value="Unassembled WGS sequence"/>
</dbReference>
<proteinExistence type="predicted"/>
<dbReference type="AlphaFoldDB" id="A0A4R3KIJ8"/>
<dbReference type="PANTHER" id="PTHR21015">
    <property type="entry name" value="UDP-N-ACETYLGLUCOSAMINE--N-ACETYLMURAMYL-(PENTAPEPTIDE) PYROPHOSPHORYL-UNDECAPRENOL N-ACETYLGLUCOSAMINE TRANSFERASE 1"/>
    <property type="match status" value="1"/>
</dbReference>
<feature type="binding site" evidence="3">
    <location>
        <position position="163"/>
    </location>
    <ligand>
        <name>substrate</name>
    </ligand>
</feature>
<feature type="domain" description="Glycosyl transferase family 28 C-terminal" evidence="4">
    <location>
        <begin position="184"/>
        <end position="331"/>
    </location>
</feature>
<evidence type="ECO:0000313" key="6">
    <source>
        <dbReference type="Proteomes" id="UP000295788"/>
    </source>
</evidence>
<name>A0A4R3KIJ8_9BACI</name>
<keyword evidence="1" id="KW-0472">Membrane</keyword>
<evidence type="ECO:0000259" key="4">
    <source>
        <dbReference type="Pfam" id="PF04101"/>
    </source>
</evidence>
<dbReference type="SUPFAM" id="SSF53756">
    <property type="entry name" value="UDP-Glycosyltransferase/glycogen phosphorylase"/>
    <property type="match status" value="1"/>
</dbReference>
<organism evidence="5 6">
    <name type="scientific">Tepidibacillus fermentans</name>
    <dbReference type="NCBI Taxonomy" id="1281767"/>
    <lineage>
        <taxon>Bacteria</taxon>
        <taxon>Bacillati</taxon>
        <taxon>Bacillota</taxon>
        <taxon>Bacilli</taxon>
        <taxon>Bacillales</taxon>
        <taxon>Bacillaceae</taxon>
        <taxon>Tepidibacillus</taxon>
    </lineage>
</organism>
<dbReference type="InterPro" id="IPR007235">
    <property type="entry name" value="Glyco_trans_28_C"/>
</dbReference>
<evidence type="ECO:0000256" key="3">
    <source>
        <dbReference type="PIRSR" id="PIRSR620023-2"/>
    </source>
</evidence>
<dbReference type="Pfam" id="PF04101">
    <property type="entry name" value="Glyco_tran_28_C"/>
    <property type="match status" value="1"/>
</dbReference>
<reference evidence="5 6" key="1">
    <citation type="submission" date="2019-03" db="EMBL/GenBank/DDBJ databases">
        <title>Genomic Encyclopedia of Type Strains, Phase IV (KMG-IV): sequencing the most valuable type-strain genomes for metagenomic binning, comparative biology and taxonomic classification.</title>
        <authorList>
            <person name="Goeker M."/>
        </authorList>
    </citation>
    <scope>NUCLEOTIDE SEQUENCE [LARGE SCALE GENOMIC DNA]</scope>
    <source>
        <strain evidence="5 6">DSM 23802</strain>
    </source>
</reference>
<dbReference type="NCBIfam" id="TIGR03590">
    <property type="entry name" value="PseG"/>
    <property type="match status" value="1"/>
</dbReference>
<protein>
    <submittedName>
        <fullName evidence="5">UDP-2,4-diacetamido-2,4, 6-trideoxy-beta-L-altropyranose hydrolase</fullName>
    </submittedName>
</protein>
<keyword evidence="6" id="KW-1185">Reference proteome</keyword>
<dbReference type="GO" id="GO:0016787">
    <property type="term" value="F:hydrolase activity"/>
    <property type="evidence" value="ECO:0007669"/>
    <property type="project" value="UniProtKB-KW"/>
</dbReference>
<gene>
    <name evidence="5" type="ORF">EDD72_10549</name>
</gene>
<evidence type="ECO:0000313" key="5">
    <source>
        <dbReference type="EMBL" id="TCS83309.1"/>
    </source>
</evidence>
<dbReference type="Gene3D" id="3.40.50.2000">
    <property type="entry name" value="Glycogen Phosphorylase B"/>
    <property type="match status" value="1"/>
</dbReference>